<feature type="transmembrane region" description="Helical" evidence="2">
    <location>
        <begin position="20"/>
        <end position="41"/>
    </location>
</feature>
<evidence type="ECO:0000313" key="4">
    <source>
        <dbReference type="EMBL" id="KAF2011280.1"/>
    </source>
</evidence>
<dbReference type="RefSeq" id="XP_033379619.1">
    <property type="nucleotide sequence ID" value="XM_033532325.1"/>
</dbReference>
<keyword evidence="2" id="KW-1133">Transmembrane helix</keyword>
<evidence type="ECO:0000313" key="5">
    <source>
        <dbReference type="Proteomes" id="UP000799778"/>
    </source>
</evidence>
<dbReference type="EMBL" id="ML978074">
    <property type="protein sequence ID" value="KAF2011280.1"/>
    <property type="molecule type" value="Genomic_DNA"/>
</dbReference>
<feature type="transmembrane region" description="Helical" evidence="2">
    <location>
        <begin position="169"/>
        <end position="191"/>
    </location>
</feature>
<accession>A0A6A5XEE9</accession>
<evidence type="ECO:0000259" key="3">
    <source>
        <dbReference type="Pfam" id="PF20684"/>
    </source>
</evidence>
<keyword evidence="2" id="KW-0812">Transmembrane</keyword>
<dbReference type="OrthoDB" id="3918601at2759"/>
<keyword evidence="5" id="KW-1185">Reference proteome</keyword>
<feature type="region of interest" description="Disordered" evidence="1">
    <location>
        <begin position="327"/>
        <end position="349"/>
    </location>
</feature>
<proteinExistence type="predicted"/>
<dbReference type="Proteomes" id="UP000799778">
    <property type="component" value="Unassembled WGS sequence"/>
</dbReference>
<sequence>MSDTEVPVIANPEISPPQVVIVVGWLVVAAMVVAVGTRLATKLSMKRLLGIDDYLIIAATIIGVGQMAVTFMQAQFALRGLEIGDNFEQFEKTYFSSQLLFIPVICISKLSILHSLFQITPVREHKAPIIIFAAFVGMILVAFEFATAFQCFEPRWAVQSGQCIKQTLYWQIFGVFDILTDVFICIFPIYIVSTLQMGLKFKIVVAGVFVTRIAAIAASSCRLVYISRSHVNVEVDAFAFWASVLNTEVEQGLSVITACVPFLKPFFESLETGMMAPSHGLTTMNGAYGSGSGSRSKKSQLSNNSYKLRTNIEHGINVSRRISTHSEDHEGLIKEETTTWIRPVPPHQV</sequence>
<dbReference type="AlphaFoldDB" id="A0A6A5XEE9"/>
<evidence type="ECO:0000256" key="2">
    <source>
        <dbReference type="SAM" id="Phobius"/>
    </source>
</evidence>
<feature type="transmembrane region" description="Helical" evidence="2">
    <location>
        <begin position="94"/>
        <end position="117"/>
    </location>
</feature>
<keyword evidence="2" id="KW-0472">Membrane</keyword>
<dbReference type="PANTHER" id="PTHR39614">
    <property type="entry name" value="INTEGRAL MEMBRANE PROTEIN"/>
    <property type="match status" value="1"/>
</dbReference>
<gene>
    <name evidence="4" type="ORF">BU24DRAFT_466011</name>
</gene>
<dbReference type="Pfam" id="PF20684">
    <property type="entry name" value="Fung_rhodopsin"/>
    <property type="match status" value="1"/>
</dbReference>
<feature type="transmembrane region" description="Helical" evidence="2">
    <location>
        <begin position="129"/>
        <end position="149"/>
    </location>
</feature>
<reference evidence="4" key="1">
    <citation type="journal article" date="2020" name="Stud. Mycol.">
        <title>101 Dothideomycetes genomes: a test case for predicting lifestyles and emergence of pathogens.</title>
        <authorList>
            <person name="Haridas S."/>
            <person name="Albert R."/>
            <person name="Binder M."/>
            <person name="Bloem J."/>
            <person name="Labutti K."/>
            <person name="Salamov A."/>
            <person name="Andreopoulos B."/>
            <person name="Baker S."/>
            <person name="Barry K."/>
            <person name="Bills G."/>
            <person name="Bluhm B."/>
            <person name="Cannon C."/>
            <person name="Castanera R."/>
            <person name="Culley D."/>
            <person name="Daum C."/>
            <person name="Ezra D."/>
            <person name="Gonzalez J."/>
            <person name="Henrissat B."/>
            <person name="Kuo A."/>
            <person name="Liang C."/>
            <person name="Lipzen A."/>
            <person name="Lutzoni F."/>
            <person name="Magnuson J."/>
            <person name="Mondo S."/>
            <person name="Nolan M."/>
            <person name="Ohm R."/>
            <person name="Pangilinan J."/>
            <person name="Park H.-J."/>
            <person name="Ramirez L."/>
            <person name="Alfaro M."/>
            <person name="Sun H."/>
            <person name="Tritt A."/>
            <person name="Yoshinaga Y."/>
            <person name="Zwiers L.-H."/>
            <person name="Turgeon B."/>
            <person name="Goodwin S."/>
            <person name="Spatafora J."/>
            <person name="Crous P."/>
            <person name="Grigoriev I."/>
        </authorList>
    </citation>
    <scope>NUCLEOTIDE SEQUENCE</scope>
    <source>
        <strain evidence="4">CBS 175.79</strain>
    </source>
</reference>
<feature type="transmembrane region" description="Helical" evidence="2">
    <location>
        <begin position="203"/>
        <end position="225"/>
    </location>
</feature>
<protein>
    <recommendedName>
        <fullName evidence="3">Rhodopsin domain-containing protein</fullName>
    </recommendedName>
</protein>
<dbReference type="PANTHER" id="PTHR39614:SF2">
    <property type="entry name" value="INTEGRAL MEMBRANE PROTEIN"/>
    <property type="match status" value="1"/>
</dbReference>
<feature type="compositionally biased region" description="Basic and acidic residues" evidence="1">
    <location>
        <begin position="327"/>
        <end position="337"/>
    </location>
</feature>
<dbReference type="InterPro" id="IPR049326">
    <property type="entry name" value="Rhodopsin_dom_fungi"/>
</dbReference>
<feature type="transmembrane region" description="Helical" evidence="2">
    <location>
        <begin position="53"/>
        <end position="74"/>
    </location>
</feature>
<feature type="domain" description="Rhodopsin" evidence="3">
    <location>
        <begin position="38"/>
        <end position="268"/>
    </location>
</feature>
<dbReference type="GeneID" id="54289722"/>
<name>A0A6A5XEE9_9PLEO</name>
<evidence type="ECO:0000256" key="1">
    <source>
        <dbReference type="SAM" id="MobiDB-lite"/>
    </source>
</evidence>
<organism evidence="4 5">
    <name type="scientific">Aaosphaeria arxii CBS 175.79</name>
    <dbReference type="NCBI Taxonomy" id="1450172"/>
    <lineage>
        <taxon>Eukaryota</taxon>
        <taxon>Fungi</taxon>
        <taxon>Dikarya</taxon>
        <taxon>Ascomycota</taxon>
        <taxon>Pezizomycotina</taxon>
        <taxon>Dothideomycetes</taxon>
        <taxon>Pleosporomycetidae</taxon>
        <taxon>Pleosporales</taxon>
        <taxon>Pleosporales incertae sedis</taxon>
        <taxon>Aaosphaeria</taxon>
    </lineage>
</organism>